<evidence type="ECO:0000313" key="2">
    <source>
        <dbReference type="Proteomes" id="UP000234341"/>
    </source>
</evidence>
<dbReference type="AlphaFoldDB" id="A0A2N5C418"/>
<dbReference type="InterPro" id="IPR004195">
    <property type="entry name" value="Head_decoration_D"/>
</dbReference>
<gene>
    <name evidence="1" type="ORF">CYJ10_29415</name>
</gene>
<dbReference type="Pfam" id="PF02924">
    <property type="entry name" value="HDPD"/>
    <property type="match status" value="2"/>
</dbReference>
<comment type="caution">
    <text evidence="1">The sequence shown here is derived from an EMBL/GenBank/DDBJ whole genome shotgun (WGS) entry which is preliminary data.</text>
</comment>
<proteinExistence type="predicted"/>
<dbReference type="EMBL" id="PJRP01000021">
    <property type="protein sequence ID" value="PLP96964.1"/>
    <property type="molecule type" value="Genomic_DNA"/>
</dbReference>
<reference evidence="1 2" key="1">
    <citation type="submission" date="2017-12" db="EMBL/GenBank/DDBJ databases">
        <title>Genome sequence of the active heterotrophic nitrifier-denitrifier, Cupriavidus pauculus UM1.</title>
        <authorList>
            <person name="Putonti C."/>
            <person name="Castignetti D."/>
        </authorList>
    </citation>
    <scope>NUCLEOTIDE SEQUENCE [LARGE SCALE GENOMIC DNA]</scope>
    <source>
        <strain evidence="1 2">UM1</strain>
    </source>
</reference>
<dbReference type="RefSeq" id="WP_101684973.1">
    <property type="nucleotide sequence ID" value="NZ_PJRP01000021.1"/>
</dbReference>
<dbReference type="Proteomes" id="UP000234341">
    <property type="component" value="Unassembled WGS sequence"/>
</dbReference>
<name>A0A2N5C418_9BURK</name>
<evidence type="ECO:0000313" key="1">
    <source>
        <dbReference type="EMBL" id="PLP96964.1"/>
    </source>
</evidence>
<organism evidence="1 2">
    <name type="scientific">Cupriavidus pauculus</name>
    <dbReference type="NCBI Taxonomy" id="82633"/>
    <lineage>
        <taxon>Bacteria</taxon>
        <taxon>Pseudomonadati</taxon>
        <taxon>Pseudomonadota</taxon>
        <taxon>Betaproteobacteria</taxon>
        <taxon>Burkholderiales</taxon>
        <taxon>Burkholderiaceae</taxon>
        <taxon>Cupriavidus</taxon>
    </lineage>
</organism>
<sequence length="215" mass="21581">MSYVSRAPLNEAWHPGGFLVSQPNGHRHIDRGTFTGAVKVQPGTVMGKKTVGTTAVAAALGTNTGNGTFGAITVGAAQAGAYTVEFDDATHYIVADPTGKQVGHGTTGVAYNAGGLGFTITAGGTAFAPGDSFTVTVAAGTGLWVPCTKTATDGSQIAAGISFGLVDATLNDTPGAVVVRDCEVNTSELVWDASMDAPAKTAALAQLLALKIIGR</sequence>
<dbReference type="OrthoDB" id="7032972at2"/>
<protein>
    <submittedName>
        <fullName evidence="1">Head decoration protein</fullName>
    </submittedName>
</protein>
<accession>A0A2N5C418</accession>